<evidence type="ECO:0000259" key="4">
    <source>
        <dbReference type="PROSITE" id="PS50887"/>
    </source>
</evidence>
<organism evidence="5 6">
    <name type="scientific">Goekera deserti</name>
    <dbReference type="NCBI Taxonomy" id="2497753"/>
    <lineage>
        <taxon>Bacteria</taxon>
        <taxon>Bacillati</taxon>
        <taxon>Actinomycetota</taxon>
        <taxon>Actinomycetes</taxon>
        <taxon>Geodermatophilales</taxon>
        <taxon>Geodermatophilaceae</taxon>
        <taxon>Goekera</taxon>
    </lineage>
</organism>
<dbReference type="InterPro" id="IPR000014">
    <property type="entry name" value="PAS"/>
</dbReference>
<dbReference type="SUPFAM" id="SSF141868">
    <property type="entry name" value="EAL domain-like"/>
    <property type="match status" value="1"/>
</dbReference>
<dbReference type="AlphaFoldDB" id="A0A7K3W9X7"/>
<dbReference type="InterPro" id="IPR001633">
    <property type="entry name" value="EAL_dom"/>
</dbReference>
<comment type="caution">
    <text evidence="5">The sequence shown here is derived from an EMBL/GenBank/DDBJ whole genome shotgun (WGS) entry which is preliminary data.</text>
</comment>
<dbReference type="PANTHER" id="PTHR44757:SF2">
    <property type="entry name" value="BIOFILM ARCHITECTURE MAINTENANCE PROTEIN MBAA"/>
    <property type="match status" value="1"/>
</dbReference>
<dbReference type="CDD" id="cd00130">
    <property type="entry name" value="PAS"/>
    <property type="match status" value="1"/>
</dbReference>
<keyword evidence="1" id="KW-1133">Transmembrane helix</keyword>
<evidence type="ECO:0000259" key="3">
    <source>
        <dbReference type="PROSITE" id="PS50883"/>
    </source>
</evidence>
<dbReference type="InterPro" id="IPR035919">
    <property type="entry name" value="EAL_sf"/>
</dbReference>
<dbReference type="InterPro" id="IPR013656">
    <property type="entry name" value="PAS_4"/>
</dbReference>
<dbReference type="SMART" id="SM00267">
    <property type="entry name" value="GGDEF"/>
    <property type="match status" value="1"/>
</dbReference>
<feature type="transmembrane region" description="Helical" evidence="1">
    <location>
        <begin position="109"/>
        <end position="128"/>
    </location>
</feature>
<dbReference type="InterPro" id="IPR035965">
    <property type="entry name" value="PAS-like_dom_sf"/>
</dbReference>
<dbReference type="InterPro" id="IPR000160">
    <property type="entry name" value="GGDEF_dom"/>
</dbReference>
<name>A0A7K3W9X7_9ACTN</name>
<keyword evidence="1" id="KW-0472">Membrane</keyword>
<dbReference type="Pfam" id="PF00563">
    <property type="entry name" value="EAL"/>
    <property type="match status" value="1"/>
</dbReference>
<dbReference type="InterPro" id="IPR043128">
    <property type="entry name" value="Rev_trsase/Diguanyl_cyclase"/>
</dbReference>
<dbReference type="EMBL" id="JAAGWK010000008">
    <property type="protein sequence ID" value="NEL53146.1"/>
    <property type="molecule type" value="Genomic_DNA"/>
</dbReference>
<evidence type="ECO:0000259" key="2">
    <source>
        <dbReference type="PROSITE" id="PS50113"/>
    </source>
</evidence>
<reference evidence="5 6" key="1">
    <citation type="submission" date="2020-02" db="EMBL/GenBank/DDBJ databases">
        <title>The whole genome sequence of CPCC 205119.</title>
        <authorList>
            <person name="Jiang Z."/>
        </authorList>
    </citation>
    <scope>NUCLEOTIDE SEQUENCE [LARGE SCALE GENOMIC DNA]</scope>
    <source>
        <strain evidence="5 6">CPCC 205119</strain>
    </source>
</reference>
<protein>
    <submittedName>
        <fullName evidence="5">EAL domain-containing protein</fullName>
    </submittedName>
</protein>
<evidence type="ECO:0000313" key="6">
    <source>
        <dbReference type="Proteomes" id="UP000470470"/>
    </source>
</evidence>
<dbReference type="SUPFAM" id="SSF55785">
    <property type="entry name" value="PYP-like sensor domain (PAS domain)"/>
    <property type="match status" value="1"/>
</dbReference>
<dbReference type="Gene3D" id="3.30.450.20">
    <property type="entry name" value="PAS domain"/>
    <property type="match status" value="1"/>
</dbReference>
<evidence type="ECO:0000256" key="1">
    <source>
        <dbReference type="SAM" id="Phobius"/>
    </source>
</evidence>
<dbReference type="InterPro" id="IPR000700">
    <property type="entry name" value="PAS-assoc_C"/>
</dbReference>
<feature type="transmembrane region" description="Helical" evidence="1">
    <location>
        <begin position="50"/>
        <end position="69"/>
    </location>
</feature>
<keyword evidence="6" id="KW-1185">Reference proteome</keyword>
<dbReference type="CDD" id="cd01948">
    <property type="entry name" value="EAL"/>
    <property type="match status" value="1"/>
</dbReference>
<dbReference type="NCBIfam" id="TIGR00229">
    <property type="entry name" value="sensory_box"/>
    <property type="match status" value="1"/>
</dbReference>
<dbReference type="Proteomes" id="UP000470470">
    <property type="component" value="Unassembled WGS sequence"/>
</dbReference>
<dbReference type="Gene3D" id="3.20.20.450">
    <property type="entry name" value="EAL domain"/>
    <property type="match status" value="1"/>
</dbReference>
<feature type="transmembrane region" description="Helical" evidence="1">
    <location>
        <begin position="12"/>
        <end position="30"/>
    </location>
</feature>
<feature type="domain" description="GGDEF" evidence="4">
    <location>
        <begin position="360"/>
        <end position="493"/>
    </location>
</feature>
<feature type="transmembrane region" description="Helical" evidence="1">
    <location>
        <begin position="140"/>
        <end position="162"/>
    </location>
</feature>
<accession>A0A7K3W9X7</accession>
<dbReference type="NCBIfam" id="TIGR00254">
    <property type="entry name" value="GGDEF"/>
    <property type="match status" value="1"/>
</dbReference>
<dbReference type="PROSITE" id="PS50883">
    <property type="entry name" value="EAL"/>
    <property type="match status" value="1"/>
</dbReference>
<evidence type="ECO:0000313" key="5">
    <source>
        <dbReference type="EMBL" id="NEL53146.1"/>
    </source>
</evidence>
<feature type="transmembrane region" description="Helical" evidence="1">
    <location>
        <begin position="76"/>
        <end position="97"/>
    </location>
</feature>
<feature type="domain" description="PAC" evidence="2">
    <location>
        <begin position="277"/>
        <end position="328"/>
    </location>
</feature>
<dbReference type="Pfam" id="PF08448">
    <property type="entry name" value="PAS_4"/>
    <property type="match status" value="1"/>
</dbReference>
<dbReference type="SUPFAM" id="SSF55073">
    <property type="entry name" value="Nucleotide cyclase"/>
    <property type="match status" value="1"/>
</dbReference>
<dbReference type="RefSeq" id="WP_152730297.1">
    <property type="nucleotide sequence ID" value="NZ_JAABOZ010000007.1"/>
</dbReference>
<dbReference type="SMART" id="SM00052">
    <property type="entry name" value="EAL"/>
    <property type="match status" value="1"/>
</dbReference>
<dbReference type="Gene3D" id="3.30.70.270">
    <property type="match status" value="1"/>
</dbReference>
<keyword evidence="1" id="KW-0812">Transmembrane</keyword>
<dbReference type="InterPro" id="IPR052155">
    <property type="entry name" value="Biofilm_reg_signaling"/>
</dbReference>
<dbReference type="Pfam" id="PF00990">
    <property type="entry name" value="GGDEF"/>
    <property type="match status" value="1"/>
</dbReference>
<sequence length="779" mass="83382">MTSPGTWSRFDGFVDAAVVFVVVALVEWELVVADLLSDEGTPVGVRLVWASYPVLDAVLIGLVVAVTVCTRSLQPAPLYVALGAALWLVSDLVMALVVDADGLTPLLDVGWLVGGLLLAAAAWSPLTPPRASDARPVDRVRMGIVLSALLVAPVLEVVAWLGGADTDPLSMLAATVVLLVLVHVRADRLLRAQAELHEVIRSRARYSEALAAHSSDAVVVLDEQGRLTRDAPLFAALAHDPRAAVAGADVLSLTSGQDGEEARAAFERALLAPGRVVTSELRGRVRDGQQAWLGVRLVNLLADPDVRGVVVTIADVTDRRRAEEDLAHQAFHDSLTGLPNRALFDDRVTQALHRAARSGIEPAVLYVDLDGFKTVNDTLGHPAGDQLLREVADRLRWATRTGDTVSRLGGDEFAILVERGHDPAEDAAAMAHRLLEALAVPVPIDGEPVRVSGSVGIALGDGQATAASLLRDADIAMYRSKQAGKSCATVFQPHMRSAVLERMRLQTDLVDALAAEQFRLVYQPVVALSDGRVVGFEALLRWDHPTLGAVPPGTFVPIAEDSGLIEPIGRWVLGEAARTAAGWQRAHPSPVPLTMAVNVSARQISSGLLTDQVVAVLAETGVDPSSLLLEITETVLVEDPERAAECLRQLHARGVRLAIDDFGTGWSSLSYLRQFEVDVLKIDRSFIASITDPDEAPDIVHGLVELGRTLGLEIIAEGVETELQRDRLRAERCDLVQGYLFSRPLERADADALLRQQQPAAALPVPAAPLDDRVTVPGS</sequence>
<dbReference type="PROSITE" id="PS50887">
    <property type="entry name" value="GGDEF"/>
    <property type="match status" value="1"/>
</dbReference>
<dbReference type="PANTHER" id="PTHR44757">
    <property type="entry name" value="DIGUANYLATE CYCLASE DGCP"/>
    <property type="match status" value="1"/>
</dbReference>
<feature type="domain" description="EAL" evidence="3">
    <location>
        <begin position="502"/>
        <end position="758"/>
    </location>
</feature>
<dbReference type="PROSITE" id="PS50113">
    <property type="entry name" value="PAC"/>
    <property type="match status" value="1"/>
</dbReference>
<dbReference type="InterPro" id="IPR029787">
    <property type="entry name" value="Nucleotide_cyclase"/>
</dbReference>
<gene>
    <name evidence="5" type="ORF">G1H19_03850</name>
</gene>
<dbReference type="CDD" id="cd01949">
    <property type="entry name" value="GGDEF"/>
    <property type="match status" value="1"/>
</dbReference>
<proteinExistence type="predicted"/>